<dbReference type="InterPro" id="IPR007272">
    <property type="entry name" value="Sulf_transp_TsuA/YedE"/>
</dbReference>
<feature type="transmembrane region" description="Helical" evidence="1">
    <location>
        <begin position="112"/>
        <end position="130"/>
    </location>
</feature>
<protein>
    <submittedName>
        <fullName evidence="2">YeeE/YedE family protein</fullName>
    </submittedName>
</protein>
<sequence length="196" mass="20470">MLNTILSGLLLGAGFGFVLERAGFGSPCKLTAQFRLSDWSVFKVMFTAIVFTAVGLMILEKTGVIQAENLFVPPAFLGAAALGGALVGIGFAVGGYCPGTSVVGFVSGRLDAGIFLIGLLIGTWIFAGLFDQTEFLTTMGEYVKAETLPEAFNASDLTINTVMILAAVGVFLLGSYMEKHSRGPVTAEEAVNGPKS</sequence>
<feature type="transmembrane region" description="Helical" evidence="1">
    <location>
        <begin position="71"/>
        <end position="92"/>
    </location>
</feature>
<evidence type="ECO:0000256" key="1">
    <source>
        <dbReference type="SAM" id="Phobius"/>
    </source>
</evidence>
<dbReference type="AlphaFoldDB" id="A0A6B2QZX9"/>
<reference evidence="2" key="1">
    <citation type="submission" date="2020-02" db="EMBL/GenBank/DDBJ databases">
        <authorList>
            <person name="Chen W.-M."/>
        </authorList>
    </citation>
    <scope>NUCLEOTIDE SEQUENCE</scope>
    <source>
        <strain evidence="2">NBD-18</strain>
    </source>
</reference>
<accession>A0A6B2QZX9</accession>
<name>A0A6B2QZX9_9BURK</name>
<keyword evidence="1" id="KW-0472">Membrane</keyword>
<dbReference type="EMBL" id="JAAGRN010000006">
    <property type="protein sequence ID" value="NDY83611.1"/>
    <property type="molecule type" value="Genomic_DNA"/>
</dbReference>
<proteinExistence type="predicted"/>
<keyword evidence="1" id="KW-0812">Transmembrane</keyword>
<gene>
    <name evidence="2" type="ORF">G3I67_10240</name>
</gene>
<feature type="transmembrane region" description="Helical" evidence="1">
    <location>
        <begin position="41"/>
        <end position="59"/>
    </location>
</feature>
<feature type="transmembrane region" description="Helical" evidence="1">
    <location>
        <begin position="151"/>
        <end position="174"/>
    </location>
</feature>
<dbReference type="RefSeq" id="WP_163654973.1">
    <property type="nucleotide sequence ID" value="NZ_JAAGRN010000006.1"/>
</dbReference>
<evidence type="ECO:0000313" key="2">
    <source>
        <dbReference type="EMBL" id="NDY83611.1"/>
    </source>
</evidence>
<comment type="caution">
    <text evidence="2">The sequence shown here is derived from an EMBL/GenBank/DDBJ whole genome shotgun (WGS) entry which is preliminary data.</text>
</comment>
<organism evidence="2">
    <name type="scientific">Sheuella amnicola</name>
    <dbReference type="NCBI Taxonomy" id="2707330"/>
    <lineage>
        <taxon>Bacteria</taxon>
        <taxon>Pseudomonadati</taxon>
        <taxon>Pseudomonadota</taxon>
        <taxon>Betaproteobacteria</taxon>
        <taxon>Burkholderiales</taxon>
        <taxon>Alcaligenaceae</taxon>
        <taxon>Sheuella</taxon>
    </lineage>
</organism>
<dbReference type="Pfam" id="PF04143">
    <property type="entry name" value="Sulf_transp"/>
    <property type="match status" value="1"/>
</dbReference>
<keyword evidence="1" id="KW-1133">Transmembrane helix</keyword>